<reference evidence="2 3" key="1">
    <citation type="submission" date="2023-11" db="EMBL/GenBank/DDBJ databases">
        <title>Plant-associative lifestyle of Vibrio porteresiae and its evolutionary dynamics.</title>
        <authorList>
            <person name="Rameshkumar N."/>
            <person name="Kirti K."/>
        </authorList>
    </citation>
    <scope>NUCLEOTIDE SEQUENCE [LARGE SCALE GENOMIC DNA]</scope>
    <source>
        <strain evidence="2 3">MSSRF30</strain>
    </source>
</reference>
<keyword evidence="1" id="KW-1133">Transmembrane helix</keyword>
<keyword evidence="1" id="KW-0812">Transmembrane</keyword>
<evidence type="ECO:0000313" key="2">
    <source>
        <dbReference type="EMBL" id="WPC72371.1"/>
    </source>
</evidence>
<dbReference type="RefSeq" id="WP_261895960.1">
    <property type="nucleotide sequence ID" value="NZ_AP024895.1"/>
</dbReference>
<feature type="transmembrane region" description="Helical" evidence="1">
    <location>
        <begin position="52"/>
        <end position="72"/>
    </location>
</feature>
<evidence type="ECO:0008006" key="4">
    <source>
        <dbReference type="Google" id="ProtNLM"/>
    </source>
</evidence>
<accession>A0ABZ0Q7G8</accession>
<keyword evidence="3" id="KW-1185">Reference proteome</keyword>
<feature type="transmembrane region" description="Helical" evidence="1">
    <location>
        <begin position="14"/>
        <end position="32"/>
    </location>
</feature>
<sequence>MNQERWKKTFNKDFIRCVFYEGILVFGTISFVGNSLFKYFDQDANFSPENLLQTYFSSIFNGFIYGVVIWFFSSKKRKRRGKTVNANQ</sequence>
<organism evidence="2 3">
    <name type="scientific">Vibrio porteresiae DSM 19223</name>
    <dbReference type="NCBI Taxonomy" id="1123496"/>
    <lineage>
        <taxon>Bacteria</taxon>
        <taxon>Pseudomonadati</taxon>
        <taxon>Pseudomonadota</taxon>
        <taxon>Gammaproteobacteria</taxon>
        <taxon>Vibrionales</taxon>
        <taxon>Vibrionaceae</taxon>
        <taxon>Vibrio</taxon>
    </lineage>
</organism>
<proteinExistence type="predicted"/>
<evidence type="ECO:0000256" key="1">
    <source>
        <dbReference type="SAM" id="Phobius"/>
    </source>
</evidence>
<dbReference type="EMBL" id="CP138203">
    <property type="protein sequence ID" value="WPC72371.1"/>
    <property type="molecule type" value="Genomic_DNA"/>
</dbReference>
<protein>
    <recommendedName>
        <fullName evidence="4">GtrA-like protein domain-containing protein</fullName>
    </recommendedName>
</protein>
<name>A0ABZ0Q7G8_9VIBR</name>
<keyword evidence="1" id="KW-0472">Membrane</keyword>
<evidence type="ECO:0000313" key="3">
    <source>
        <dbReference type="Proteomes" id="UP001304071"/>
    </source>
</evidence>
<dbReference type="Proteomes" id="UP001304071">
    <property type="component" value="Chromosome 1"/>
</dbReference>
<gene>
    <name evidence="2" type="ORF">R8Z52_09485</name>
</gene>